<feature type="transmembrane region" description="Helical" evidence="6">
    <location>
        <begin position="192"/>
        <end position="212"/>
    </location>
</feature>
<dbReference type="Proteomes" id="UP000295351">
    <property type="component" value="Unassembled WGS sequence"/>
</dbReference>
<protein>
    <submittedName>
        <fullName evidence="8">EamA domain-containing membrane protein RarD</fullName>
    </submittedName>
</protein>
<feature type="domain" description="EamA" evidence="7">
    <location>
        <begin position="10"/>
        <end position="143"/>
    </location>
</feature>
<feature type="domain" description="EamA" evidence="7">
    <location>
        <begin position="161"/>
        <end position="291"/>
    </location>
</feature>
<evidence type="ECO:0000256" key="6">
    <source>
        <dbReference type="SAM" id="Phobius"/>
    </source>
</evidence>
<evidence type="ECO:0000256" key="5">
    <source>
        <dbReference type="ARBA" id="ARBA00023136"/>
    </source>
</evidence>
<feature type="transmembrane region" description="Helical" evidence="6">
    <location>
        <begin position="127"/>
        <end position="145"/>
    </location>
</feature>
<name>A0A4V2RJC6_SHIGR</name>
<evidence type="ECO:0000256" key="1">
    <source>
        <dbReference type="ARBA" id="ARBA00004141"/>
    </source>
</evidence>
<keyword evidence="4 6" id="KW-1133">Transmembrane helix</keyword>
<feature type="transmembrane region" description="Helical" evidence="6">
    <location>
        <begin position="274"/>
        <end position="292"/>
    </location>
</feature>
<dbReference type="InterPro" id="IPR000620">
    <property type="entry name" value="EamA_dom"/>
</dbReference>
<accession>A0A4V2RJC6</accession>
<dbReference type="GO" id="GO:0016020">
    <property type="term" value="C:membrane"/>
    <property type="evidence" value="ECO:0007669"/>
    <property type="project" value="UniProtKB-SubCell"/>
</dbReference>
<keyword evidence="9" id="KW-1185">Reference proteome</keyword>
<dbReference type="PANTHER" id="PTHR22911">
    <property type="entry name" value="ACYL-MALONYL CONDENSING ENZYME-RELATED"/>
    <property type="match status" value="1"/>
</dbReference>
<dbReference type="InterPro" id="IPR037185">
    <property type="entry name" value="EmrE-like"/>
</dbReference>
<evidence type="ECO:0000313" key="8">
    <source>
        <dbReference type="EMBL" id="TCN47650.1"/>
    </source>
</evidence>
<feature type="transmembrane region" description="Helical" evidence="6">
    <location>
        <begin position="249"/>
        <end position="268"/>
    </location>
</feature>
<sequence>MDMPYSNPMRGISLKVISVVIFLCMSALIKAAGKDIPAGQITFLRSAFAMVPIIVFLAVQGQLRDAFRTNDIFGHFKRGFVGILSMGCGFYGLVHLPLPESIALGYALPLVTVVVAAIVLKEKVGIYRWTAVLVGLLGVAIISWPRLTLFREGGFGSSEATGALAMLAFAVLGSFAMVLVRKLVQTERTPTIVLYFSLFASVFSLGTLPFGWTALGWPSLGLMALAGFCGGIAQLLLTASYRHADVSTIAPFEYISIVLGLIIGYVVFGDVPTQTMLVGTAVVVAAGIFVILREHQLELKRRAVLRHQTLQG</sequence>
<evidence type="ECO:0000256" key="2">
    <source>
        <dbReference type="ARBA" id="ARBA00009853"/>
    </source>
</evidence>
<dbReference type="PANTHER" id="PTHR22911:SF6">
    <property type="entry name" value="SOLUTE CARRIER FAMILY 35 MEMBER G1"/>
    <property type="match status" value="1"/>
</dbReference>
<organism evidence="8 9">
    <name type="scientific">Shinella granuli</name>
    <dbReference type="NCBI Taxonomy" id="323621"/>
    <lineage>
        <taxon>Bacteria</taxon>
        <taxon>Pseudomonadati</taxon>
        <taxon>Pseudomonadota</taxon>
        <taxon>Alphaproteobacteria</taxon>
        <taxon>Hyphomicrobiales</taxon>
        <taxon>Rhizobiaceae</taxon>
        <taxon>Shinella</taxon>
    </lineage>
</organism>
<dbReference type="RefSeq" id="WP_064329528.1">
    <property type="nucleotide sequence ID" value="NZ_BAABEI010000012.1"/>
</dbReference>
<dbReference type="EMBL" id="SLVX01000002">
    <property type="protein sequence ID" value="TCN47650.1"/>
    <property type="molecule type" value="Genomic_DNA"/>
</dbReference>
<evidence type="ECO:0000259" key="7">
    <source>
        <dbReference type="Pfam" id="PF00892"/>
    </source>
</evidence>
<comment type="subcellular location">
    <subcellularLocation>
        <location evidence="1">Membrane</location>
        <topology evidence="1">Multi-pass membrane protein</topology>
    </subcellularLocation>
</comment>
<feature type="transmembrane region" description="Helical" evidence="6">
    <location>
        <begin position="79"/>
        <end position="96"/>
    </location>
</feature>
<feature type="transmembrane region" description="Helical" evidence="6">
    <location>
        <begin position="102"/>
        <end position="120"/>
    </location>
</feature>
<dbReference type="Pfam" id="PF00892">
    <property type="entry name" value="EamA"/>
    <property type="match status" value="2"/>
</dbReference>
<feature type="transmembrane region" description="Helical" evidence="6">
    <location>
        <begin position="160"/>
        <end position="180"/>
    </location>
</feature>
<evidence type="ECO:0000256" key="4">
    <source>
        <dbReference type="ARBA" id="ARBA00022989"/>
    </source>
</evidence>
<keyword evidence="3 6" id="KW-0812">Transmembrane</keyword>
<dbReference type="SUPFAM" id="SSF103481">
    <property type="entry name" value="Multidrug resistance efflux transporter EmrE"/>
    <property type="match status" value="2"/>
</dbReference>
<dbReference type="AlphaFoldDB" id="A0A4V2RJC6"/>
<comment type="caution">
    <text evidence="8">The sequence shown here is derived from an EMBL/GenBank/DDBJ whole genome shotgun (WGS) entry which is preliminary data.</text>
</comment>
<proteinExistence type="inferred from homology"/>
<feature type="transmembrane region" description="Helical" evidence="6">
    <location>
        <begin position="38"/>
        <end position="59"/>
    </location>
</feature>
<reference evidence="8 9" key="1">
    <citation type="submission" date="2019-03" db="EMBL/GenBank/DDBJ databases">
        <title>Genomic Encyclopedia of Type Strains, Phase IV (KMG-IV): sequencing the most valuable type-strain genomes for metagenomic binning, comparative biology and taxonomic classification.</title>
        <authorList>
            <person name="Goeker M."/>
        </authorList>
    </citation>
    <scope>NUCLEOTIDE SEQUENCE [LARGE SCALE GENOMIC DNA]</scope>
    <source>
        <strain evidence="8 9">DSM 18401</strain>
    </source>
</reference>
<feature type="transmembrane region" description="Helical" evidence="6">
    <location>
        <begin position="12"/>
        <end position="32"/>
    </location>
</feature>
<gene>
    <name evidence="8" type="ORF">EV665_102169</name>
</gene>
<evidence type="ECO:0000313" key="9">
    <source>
        <dbReference type="Proteomes" id="UP000295351"/>
    </source>
</evidence>
<keyword evidence="5 6" id="KW-0472">Membrane</keyword>
<comment type="similarity">
    <text evidence="2">Belongs to the drug/metabolite transporter (DMT) superfamily. 10 TMS drug/metabolite exporter (DME) (TC 2.A.7.3) family.</text>
</comment>
<evidence type="ECO:0000256" key="3">
    <source>
        <dbReference type="ARBA" id="ARBA00022692"/>
    </source>
</evidence>
<feature type="transmembrane region" description="Helical" evidence="6">
    <location>
        <begin position="218"/>
        <end position="237"/>
    </location>
</feature>